<evidence type="ECO:0000313" key="2">
    <source>
        <dbReference type="Proteomes" id="UP000004371"/>
    </source>
</evidence>
<comment type="caution">
    <text evidence="1">The sequence shown here is derived from an EMBL/GenBank/DDBJ whole genome shotgun (WGS) entry which is preliminary data.</text>
</comment>
<dbReference type="EMBL" id="AEVS01000015">
    <property type="protein sequence ID" value="EGA67168.1"/>
    <property type="molecule type" value="Genomic_DNA"/>
</dbReference>
<keyword evidence="2" id="KW-1185">Reference proteome</keyword>
<dbReference type="AlphaFoldDB" id="E8LQA6"/>
<proteinExistence type="predicted"/>
<reference evidence="1 2" key="1">
    <citation type="journal article" date="2012" name="Int. J. Syst. Evol. Microbiol.">
        <title>Vibrio caribbeanicus sp. nov., isolated from the marine sponge Scleritoderma cyanea.</title>
        <authorList>
            <person name="Hoffmann M."/>
            <person name="Monday S.R."/>
            <person name="Allard M.W."/>
            <person name="Strain E.A."/>
            <person name="Whittaker P."/>
            <person name="Naum M."/>
            <person name="McCarthy P.J."/>
            <person name="Lopez J.V."/>
            <person name="Fischer M."/>
            <person name="Brown E.W."/>
        </authorList>
    </citation>
    <scope>NUCLEOTIDE SEQUENCE [LARGE SCALE GENOMIC DNA]</scope>
    <source>
        <strain evidence="1 2">LMG 20546</strain>
    </source>
</reference>
<dbReference type="Proteomes" id="UP000004371">
    <property type="component" value="Unassembled WGS sequence"/>
</dbReference>
<accession>E8LQA6</accession>
<name>E8LQA6_9VIBR</name>
<evidence type="ECO:0000313" key="1">
    <source>
        <dbReference type="EMBL" id="EGA67168.1"/>
    </source>
</evidence>
<sequence length="40" mass="4366">MLSVLIDLEGDVMKGLPSAAFWLNSSVYTGSFTYPTSFGY</sequence>
<gene>
    <name evidence="1" type="ORF">VIBR0546_05733</name>
</gene>
<organism evidence="1 2">
    <name type="scientific">Vibrio brasiliensis LMG 20546</name>
    <dbReference type="NCBI Taxonomy" id="945543"/>
    <lineage>
        <taxon>Bacteria</taxon>
        <taxon>Pseudomonadati</taxon>
        <taxon>Pseudomonadota</taxon>
        <taxon>Gammaproteobacteria</taxon>
        <taxon>Vibrionales</taxon>
        <taxon>Vibrionaceae</taxon>
        <taxon>Vibrio</taxon>
        <taxon>Vibrio oreintalis group</taxon>
    </lineage>
</organism>
<protein>
    <submittedName>
        <fullName evidence="1">Uncharacterized protein</fullName>
    </submittedName>
</protein>